<dbReference type="AlphaFoldDB" id="A0A9W9A0B6"/>
<evidence type="ECO:0000313" key="2">
    <source>
        <dbReference type="EMBL" id="KAJ4471623.1"/>
    </source>
</evidence>
<sequence length="121" mass="14051">MRWIATKAQGSQHAWRRSVTTAEAASGSWRMPPPVLFPLVTGGIISVDFGFIIFSSLLGGHYRCSLLLCAYLFIYLINYFNAFRDYWRQSRRIVLNFSFTRRSNKSTYNTTQKNTYILHIV</sequence>
<name>A0A9W9A0B6_9AGAR</name>
<proteinExistence type="predicted"/>
<feature type="transmembrane region" description="Helical" evidence="1">
    <location>
        <begin position="60"/>
        <end position="82"/>
    </location>
</feature>
<keyword evidence="1" id="KW-0812">Transmembrane</keyword>
<evidence type="ECO:0000256" key="1">
    <source>
        <dbReference type="SAM" id="Phobius"/>
    </source>
</evidence>
<evidence type="ECO:0000313" key="3">
    <source>
        <dbReference type="Proteomes" id="UP001150266"/>
    </source>
</evidence>
<organism evidence="2 3">
    <name type="scientific">Lentinula aciculospora</name>
    <dbReference type="NCBI Taxonomy" id="153920"/>
    <lineage>
        <taxon>Eukaryota</taxon>
        <taxon>Fungi</taxon>
        <taxon>Dikarya</taxon>
        <taxon>Basidiomycota</taxon>
        <taxon>Agaricomycotina</taxon>
        <taxon>Agaricomycetes</taxon>
        <taxon>Agaricomycetidae</taxon>
        <taxon>Agaricales</taxon>
        <taxon>Marasmiineae</taxon>
        <taxon>Omphalotaceae</taxon>
        <taxon>Lentinula</taxon>
    </lineage>
</organism>
<comment type="caution">
    <text evidence="2">The sequence shown here is derived from an EMBL/GenBank/DDBJ whole genome shotgun (WGS) entry which is preliminary data.</text>
</comment>
<gene>
    <name evidence="2" type="ORF">J3R30DRAFT_1100702</name>
</gene>
<keyword evidence="1" id="KW-1133">Transmembrane helix</keyword>
<dbReference type="EMBL" id="JAOTPV010000022">
    <property type="protein sequence ID" value="KAJ4471623.1"/>
    <property type="molecule type" value="Genomic_DNA"/>
</dbReference>
<protein>
    <submittedName>
        <fullName evidence="2">Uncharacterized protein</fullName>
    </submittedName>
</protein>
<accession>A0A9W9A0B6</accession>
<keyword evidence="1" id="KW-0472">Membrane</keyword>
<keyword evidence="3" id="KW-1185">Reference proteome</keyword>
<dbReference type="OrthoDB" id="6474464at2759"/>
<dbReference type="Proteomes" id="UP001150266">
    <property type="component" value="Unassembled WGS sequence"/>
</dbReference>
<reference evidence="2" key="1">
    <citation type="submission" date="2022-08" db="EMBL/GenBank/DDBJ databases">
        <title>A Global Phylogenomic Analysis of the Shiitake Genus Lentinula.</title>
        <authorList>
            <consortium name="DOE Joint Genome Institute"/>
            <person name="Sierra-Patev S."/>
            <person name="Min B."/>
            <person name="Naranjo-Ortiz M."/>
            <person name="Looney B."/>
            <person name="Konkel Z."/>
            <person name="Slot J.C."/>
            <person name="Sakamoto Y."/>
            <person name="Steenwyk J.L."/>
            <person name="Rokas A."/>
            <person name="Carro J."/>
            <person name="Camarero S."/>
            <person name="Ferreira P."/>
            <person name="Molpeceres G."/>
            <person name="Ruiz-Duenas F.J."/>
            <person name="Serrano A."/>
            <person name="Henrissat B."/>
            <person name="Drula E."/>
            <person name="Hughes K.W."/>
            <person name="Mata J.L."/>
            <person name="Ishikawa N.K."/>
            <person name="Vargas-Isla R."/>
            <person name="Ushijima S."/>
            <person name="Smith C.A."/>
            <person name="Ahrendt S."/>
            <person name="Andreopoulos W."/>
            <person name="He G."/>
            <person name="Labutti K."/>
            <person name="Lipzen A."/>
            <person name="Ng V."/>
            <person name="Riley R."/>
            <person name="Sandor L."/>
            <person name="Barry K."/>
            <person name="Martinez A.T."/>
            <person name="Xiao Y."/>
            <person name="Gibbons J.G."/>
            <person name="Terashima K."/>
            <person name="Grigoriev I.V."/>
            <person name="Hibbett D.S."/>
        </authorList>
    </citation>
    <scope>NUCLEOTIDE SEQUENCE</scope>
    <source>
        <strain evidence="2">JLM2183</strain>
    </source>
</reference>
<feature type="transmembrane region" description="Helical" evidence="1">
    <location>
        <begin position="35"/>
        <end position="54"/>
    </location>
</feature>